<feature type="binding site" evidence="7">
    <location>
        <position position="525"/>
    </location>
    <ligand>
        <name>Ni(2+)</name>
        <dbReference type="ChEBI" id="CHEBI:49786"/>
    </ligand>
</feature>
<dbReference type="GO" id="GO:0016151">
    <property type="term" value="F:nickel cation binding"/>
    <property type="evidence" value="ECO:0007669"/>
    <property type="project" value="InterPro"/>
</dbReference>
<keyword evidence="7" id="KW-0408">Iron</keyword>
<comment type="subcellular location">
    <subcellularLocation>
        <location evidence="2">Cell envelope</location>
    </subcellularLocation>
</comment>
<dbReference type="GO" id="GO:0030313">
    <property type="term" value="C:cell envelope"/>
    <property type="evidence" value="ECO:0007669"/>
    <property type="project" value="UniProtKB-SubCell"/>
</dbReference>
<feature type="binding site" evidence="7">
    <location>
        <position position="477"/>
    </location>
    <ligand>
        <name>Mg(2+)</name>
        <dbReference type="ChEBI" id="CHEBI:18420"/>
    </ligand>
</feature>
<comment type="similarity">
    <text evidence="3">Belongs to the [NiFe]/[NiFeSe] hydrogenase large subunit family.</text>
</comment>
<organism evidence="8 9">
    <name type="scientific">Novosphingobium pentaromativorans US6-1</name>
    <dbReference type="NCBI Taxonomy" id="1088721"/>
    <lineage>
        <taxon>Bacteria</taxon>
        <taxon>Pseudomonadati</taxon>
        <taxon>Pseudomonadota</taxon>
        <taxon>Alphaproteobacteria</taxon>
        <taxon>Sphingomonadales</taxon>
        <taxon>Sphingomonadaceae</taxon>
        <taxon>Novosphingobium</taxon>
    </lineage>
</organism>
<feature type="binding site" evidence="7">
    <location>
        <position position="82"/>
    </location>
    <ligand>
        <name>Ni(2+)</name>
        <dbReference type="ChEBI" id="CHEBI:49786"/>
    </ligand>
</feature>
<dbReference type="Gene3D" id="1.10.645.10">
    <property type="entry name" value="Cytochrome-c3 Hydrogenase, chain B"/>
    <property type="match status" value="1"/>
</dbReference>
<reference evidence="8 9" key="1">
    <citation type="journal article" date="2012" name="J. Bacteriol.">
        <title>Genome sequence of benzo(a)pyrene-degrading bacterium Novosphingobium pentaromativorans US6-1.</title>
        <authorList>
            <person name="Luo Y.R."/>
            <person name="Kang S.G."/>
            <person name="Kim S.J."/>
            <person name="Kim M.R."/>
            <person name="Li N."/>
            <person name="Lee J.H."/>
            <person name="Kwon K.K."/>
        </authorList>
    </citation>
    <scope>NUCLEOTIDE SEQUENCE [LARGE SCALE GENOMIC DNA]</scope>
    <source>
        <strain evidence="8 9">US6-1</strain>
    </source>
</reference>
<proteinExistence type="inferred from homology"/>
<keyword evidence="4 7" id="KW-0533">Nickel</keyword>
<dbReference type="InterPro" id="IPR050867">
    <property type="entry name" value="NiFe/NiFeSe_hydrgnase_LSU"/>
</dbReference>
<feature type="binding site" evidence="7">
    <location>
        <position position="531"/>
    </location>
    <ligand>
        <name>Mg(2+)</name>
        <dbReference type="ChEBI" id="CHEBI:18420"/>
    </ligand>
</feature>
<dbReference type="InterPro" id="IPR018194">
    <property type="entry name" value="Ni-dep_hyd_lsu_Ni_BS"/>
</dbReference>
<dbReference type="PANTHER" id="PTHR42958">
    <property type="entry name" value="HYDROGENASE-2 LARGE CHAIN"/>
    <property type="match status" value="1"/>
</dbReference>
<evidence type="ECO:0000256" key="6">
    <source>
        <dbReference type="ARBA" id="ARBA00023002"/>
    </source>
</evidence>
<dbReference type="SUPFAM" id="SSF56762">
    <property type="entry name" value="HydB/Nqo4-like"/>
    <property type="match status" value="1"/>
</dbReference>
<evidence type="ECO:0000256" key="5">
    <source>
        <dbReference type="ARBA" id="ARBA00022723"/>
    </source>
</evidence>
<evidence type="ECO:0000256" key="2">
    <source>
        <dbReference type="ARBA" id="ARBA00004196"/>
    </source>
</evidence>
<evidence type="ECO:0000313" key="8">
    <source>
        <dbReference type="EMBL" id="EHJ58200.1"/>
    </source>
</evidence>
<dbReference type="EMBL" id="AGFM01000094">
    <property type="protein sequence ID" value="EHJ58200.1"/>
    <property type="molecule type" value="Genomic_DNA"/>
</dbReference>
<comment type="cofactor">
    <cofactor evidence="7">
        <name>Fe cation</name>
        <dbReference type="ChEBI" id="CHEBI:24875"/>
    </cofactor>
</comment>
<evidence type="ECO:0000256" key="1">
    <source>
        <dbReference type="ARBA" id="ARBA00001967"/>
    </source>
</evidence>
<comment type="cofactor">
    <cofactor evidence="1 7">
        <name>Ni(2+)</name>
        <dbReference type="ChEBI" id="CHEBI:49786"/>
    </cofactor>
</comment>
<gene>
    <name evidence="8" type="ORF">NSU_4837</name>
</gene>
<dbReference type="GO" id="GO:0008901">
    <property type="term" value="F:ferredoxin hydrogenase activity"/>
    <property type="evidence" value="ECO:0007669"/>
    <property type="project" value="InterPro"/>
</dbReference>
<feature type="binding site" evidence="7">
    <location>
        <position position="82"/>
    </location>
    <ligand>
        <name>Fe cation</name>
        <dbReference type="ChEBI" id="CHEBI:24875"/>
    </ligand>
</feature>
<dbReference type="Pfam" id="PF00374">
    <property type="entry name" value="NiFeSe_Hases"/>
    <property type="match status" value="2"/>
</dbReference>
<keyword evidence="9" id="KW-1185">Reference proteome</keyword>
<dbReference type="AlphaFoldDB" id="G6EKG6"/>
<evidence type="ECO:0000313" key="9">
    <source>
        <dbReference type="Proteomes" id="UP000004030"/>
    </source>
</evidence>
<dbReference type="InterPro" id="IPR029014">
    <property type="entry name" value="NiFe-Hase_large"/>
</dbReference>
<accession>G6EKG6</accession>
<evidence type="ECO:0000256" key="3">
    <source>
        <dbReference type="ARBA" id="ARBA00009292"/>
    </source>
</evidence>
<protein>
    <submittedName>
        <fullName evidence="8">Nickel-dependent hydrogenase, large subunit</fullName>
    </submittedName>
</protein>
<dbReference type="PANTHER" id="PTHR42958:SF4">
    <property type="entry name" value="HYDROGENASE EXPRESSION_FORMATION PROTEIN HUPK"/>
    <property type="match status" value="1"/>
</dbReference>
<keyword evidence="5 7" id="KW-0479">Metal-binding</keyword>
<keyword evidence="7" id="KW-0460">Magnesium</keyword>
<evidence type="ECO:0000256" key="7">
    <source>
        <dbReference type="PIRSR" id="PIRSR601501-1"/>
    </source>
</evidence>
<feature type="binding site" evidence="7">
    <location>
        <position position="60"/>
    </location>
    <ligand>
        <name>Mg(2+)</name>
        <dbReference type="ChEBI" id="CHEBI:18420"/>
    </ligand>
</feature>
<dbReference type="InterPro" id="IPR001501">
    <property type="entry name" value="Ni-dep_hyd_lsu"/>
</dbReference>
<feature type="binding site" evidence="7">
    <location>
        <position position="528"/>
    </location>
    <ligand>
        <name>Fe cation</name>
        <dbReference type="ChEBI" id="CHEBI:24875"/>
    </ligand>
</feature>
<dbReference type="Proteomes" id="UP000004030">
    <property type="component" value="Unassembled WGS sequence"/>
</dbReference>
<sequence>MARSEARRTQNFGRITMAATQTLDISPVGRVEGDLDVRVDIENGIVTNAWTQAEMFRGFEVILKNKDPQAGLVVTPRACGICGASHLSCAAWALDSAWGTTVPRNAILARNLGQIVETLQSIPRHHYGLFMIDYTNQNYAKSKFYEEAVKRYAPFTGTSYEAGVTISGRPVEIYALLGGQWPHSSFMVPGGVMCAPTLTDVTRAWSILEHFRRNWIEPLFLGCSMERYEEITTYDQLMAWLDERPEHANSDLGMFIRMSLDIGLEKYGTGHGKFISWGYLPHEDRYNNPTIEGRNSAVIMKSGTFDGASGAFKLMDQGNVREDMQRAWYNEGDDIHPFDRTTMPIAKNDIDTDGKYSWSTAVRHAEHGRLEAGPLARQLIAGGDHGEAWQHSDGLVLDMYRKLGGASTYLRHFARLHELCKLYREAERILREFRLNDEWYIKPTERDGQGWGATEAARGALCHWIDVRDGKIHNYQIIAPTTWNVGPRASNGELGPIEEALIGTPITNTADPVEVGHVCRSYDSCLVCTVHAHDAKTGEELARFRTA</sequence>
<dbReference type="eggNOG" id="COG0374">
    <property type="taxonomic scope" value="Bacteria"/>
</dbReference>
<dbReference type="PROSITE" id="PS00507">
    <property type="entry name" value="NI_HGENASE_L_1"/>
    <property type="match status" value="1"/>
</dbReference>
<keyword evidence="6" id="KW-0560">Oxidoreductase</keyword>
<comment type="caution">
    <text evidence="8">The sequence shown here is derived from an EMBL/GenBank/DDBJ whole genome shotgun (WGS) entry which is preliminary data.</text>
</comment>
<evidence type="ECO:0000256" key="4">
    <source>
        <dbReference type="ARBA" id="ARBA00022596"/>
    </source>
</evidence>
<name>G6EKG6_9SPHN</name>
<feature type="binding site" evidence="7">
    <location>
        <position position="79"/>
    </location>
    <ligand>
        <name>Ni(2+)</name>
        <dbReference type="ChEBI" id="CHEBI:49786"/>
    </ligand>
</feature>
<dbReference type="PATRIC" id="fig|1088721.3.peg.4748"/>